<feature type="region of interest" description="Disordered" evidence="1">
    <location>
        <begin position="409"/>
        <end position="431"/>
    </location>
</feature>
<dbReference type="Gene3D" id="3.10.450.700">
    <property type="match status" value="1"/>
</dbReference>
<protein>
    <submittedName>
        <fullName evidence="2">Uncharacterized protein</fullName>
    </submittedName>
</protein>
<name>A0A660KRN7_9ROSI</name>
<sequence>MGYIGYVYVESKAFEFRSDVRGGVRLEERSKGLTRSVIMAWPTIHWLLVAWDFLTPVDKAKEKWRSFRFGSIVYVLLRKNNRFGNFLVISEYGEKGRRSFIIVPEGEDGKGWTDCREQLSKLKFFHEKQKLGGTSSGKHSGKLAAGPVGCNKGKLIISSDQTSLHGGKKTYAEVVQGSSNFQTVAGKNMVGEAVLINGRNSLVHVMSADLEVNEKAGSMTREEVHVLSADMEEKEKADIMSREEQVGVESVREMLSDFKKDLLKWLEGYLAGWTPPSVAVNRAKKGAVIGGPKLRKEKPKPNVKLTYFRKKITRPVLGWQEIKRPERMKNHGPESGLSQVIKPSGALRILEKGETSGTRENTVAVDFGSGRLSPAMDEVRLRCGPKYPAAMYVDDSGLPVKDCRFAGGRSSPPVVSASVQRSPDPSQNPPVNEIIVADERPITPEASTTVRDWLSSPIPCQSSPASVSVVAGERHSRLEHSAFVRDSQKVPVPLQITPASDSVVADEWPSPPAGSVRYSVGGEITQGRFLLEDERQSPQLRSPDFAGERPSPPVTFQQCQRPPVSVSGLSSISVCPPGLAEPQGKDPDLQSVPGELSLAVNSVNMDDALCSVLMGSHDGEDEGRLMVQPLNVLYPNAENELVFPDWVIRCAERIHSRVGITYIGHKW</sequence>
<reference evidence="2 3" key="1">
    <citation type="submission" date="2019-06" db="EMBL/GenBank/DDBJ databases">
        <title>A chromosomal-level reference genome of Carpinus fangiana (Coryloideae, Betulaceae).</title>
        <authorList>
            <person name="Yang X."/>
            <person name="Wang Z."/>
            <person name="Zhang L."/>
            <person name="Hao G."/>
            <person name="Liu J."/>
            <person name="Yang Y."/>
        </authorList>
    </citation>
    <scope>NUCLEOTIDE SEQUENCE [LARGE SCALE GENOMIC DNA]</scope>
    <source>
        <strain evidence="2">Cfa_2016G</strain>
        <tissue evidence="2">Leaf</tissue>
    </source>
</reference>
<feature type="region of interest" description="Disordered" evidence="1">
    <location>
        <begin position="533"/>
        <end position="560"/>
    </location>
</feature>
<organism evidence="2 3">
    <name type="scientific">Carpinus fangiana</name>
    <dbReference type="NCBI Taxonomy" id="176857"/>
    <lineage>
        <taxon>Eukaryota</taxon>
        <taxon>Viridiplantae</taxon>
        <taxon>Streptophyta</taxon>
        <taxon>Embryophyta</taxon>
        <taxon>Tracheophyta</taxon>
        <taxon>Spermatophyta</taxon>
        <taxon>Magnoliopsida</taxon>
        <taxon>eudicotyledons</taxon>
        <taxon>Gunneridae</taxon>
        <taxon>Pentapetalae</taxon>
        <taxon>rosids</taxon>
        <taxon>fabids</taxon>
        <taxon>Fagales</taxon>
        <taxon>Betulaceae</taxon>
        <taxon>Carpinus</taxon>
    </lineage>
</organism>
<accession>A0A660KRN7</accession>
<dbReference type="OrthoDB" id="2504561at2759"/>
<dbReference type="AlphaFoldDB" id="A0A660KRN7"/>
<dbReference type="Proteomes" id="UP000327013">
    <property type="component" value="Chromosome 4"/>
</dbReference>
<keyword evidence="3" id="KW-1185">Reference proteome</keyword>
<evidence type="ECO:0000313" key="2">
    <source>
        <dbReference type="EMBL" id="KAE8038464.1"/>
    </source>
</evidence>
<evidence type="ECO:0000256" key="1">
    <source>
        <dbReference type="SAM" id="MobiDB-lite"/>
    </source>
</evidence>
<evidence type="ECO:0000313" key="3">
    <source>
        <dbReference type="Proteomes" id="UP000327013"/>
    </source>
</evidence>
<dbReference type="EMBL" id="CM017324">
    <property type="protein sequence ID" value="KAE8038464.1"/>
    <property type="molecule type" value="Genomic_DNA"/>
</dbReference>
<gene>
    <name evidence="2" type="ORF">FH972_010972</name>
</gene>
<proteinExistence type="predicted"/>